<gene>
    <name evidence="1" type="ORF">CRM22_002314</name>
</gene>
<proteinExistence type="predicted"/>
<feature type="non-terminal residue" evidence="1">
    <location>
        <position position="1"/>
    </location>
</feature>
<evidence type="ECO:0000313" key="1">
    <source>
        <dbReference type="EMBL" id="TGZ72049.1"/>
    </source>
</evidence>
<name>A0A4S2MB26_OPIFE</name>
<reference evidence="1 2" key="1">
    <citation type="journal article" date="2019" name="BMC Genomics">
        <title>New insights from Opisthorchis felineus genome: update on genomics of the epidemiologically important liver flukes.</title>
        <authorList>
            <person name="Ershov N.I."/>
            <person name="Mordvinov V.A."/>
            <person name="Prokhortchouk E.B."/>
            <person name="Pakharukova M.Y."/>
            <person name="Gunbin K.V."/>
            <person name="Ustyantsev K."/>
            <person name="Genaev M.A."/>
            <person name="Blinov A.G."/>
            <person name="Mazur A."/>
            <person name="Boulygina E."/>
            <person name="Tsygankova S."/>
            <person name="Khrameeva E."/>
            <person name="Chekanov N."/>
            <person name="Fan G."/>
            <person name="Xiao A."/>
            <person name="Zhang H."/>
            <person name="Xu X."/>
            <person name="Yang H."/>
            <person name="Solovyev V."/>
            <person name="Lee S.M."/>
            <person name="Liu X."/>
            <person name="Afonnikov D.A."/>
            <person name="Skryabin K.G."/>
        </authorList>
    </citation>
    <scope>NUCLEOTIDE SEQUENCE [LARGE SCALE GENOMIC DNA]</scope>
    <source>
        <strain evidence="1">AK-0245</strain>
        <tissue evidence="1">Whole organism</tissue>
    </source>
</reference>
<protein>
    <submittedName>
        <fullName evidence="1">Uncharacterized protein</fullName>
    </submittedName>
</protein>
<keyword evidence="2" id="KW-1185">Reference proteome</keyword>
<dbReference type="Proteomes" id="UP000308267">
    <property type="component" value="Unassembled WGS sequence"/>
</dbReference>
<dbReference type="EMBL" id="SJOL01004086">
    <property type="protein sequence ID" value="TGZ72049.1"/>
    <property type="molecule type" value="Genomic_DNA"/>
</dbReference>
<evidence type="ECO:0000313" key="2">
    <source>
        <dbReference type="Proteomes" id="UP000308267"/>
    </source>
</evidence>
<sequence>WSHSVNIRSYLDSFAYDYSTSARENPFTNHTHVQLKKTQAVSVQRSVSIKIDNSFCGGSEHLCGHILSKICMYSIDVT</sequence>
<dbReference type="AlphaFoldDB" id="A0A4S2MB26"/>
<comment type="caution">
    <text evidence="1">The sequence shown here is derived from an EMBL/GenBank/DDBJ whole genome shotgun (WGS) entry which is preliminary data.</text>
</comment>
<accession>A0A4S2MB26</accession>
<organism evidence="1 2">
    <name type="scientific">Opisthorchis felineus</name>
    <dbReference type="NCBI Taxonomy" id="147828"/>
    <lineage>
        <taxon>Eukaryota</taxon>
        <taxon>Metazoa</taxon>
        <taxon>Spiralia</taxon>
        <taxon>Lophotrochozoa</taxon>
        <taxon>Platyhelminthes</taxon>
        <taxon>Trematoda</taxon>
        <taxon>Digenea</taxon>
        <taxon>Opisthorchiida</taxon>
        <taxon>Opisthorchiata</taxon>
        <taxon>Opisthorchiidae</taxon>
        <taxon>Opisthorchis</taxon>
    </lineage>
</organism>
<feature type="non-terminal residue" evidence="1">
    <location>
        <position position="78"/>
    </location>
</feature>